<comment type="caution">
    <text evidence="1">The sequence shown here is derived from an EMBL/GenBank/DDBJ whole genome shotgun (WGS) entry which is preliminary data.</text>
</comment>
<keyword evidence="2" id="KW-1185">Reference proteome</keyword>
<dbReference type="Proteomes" id="UP000031668">
    <property type="component" value="Unassembled WGS sequence"/>
</dbReference>
<reference evidence="1 2" key="1">
    <citation type="journal article" date="2014" name="Genome Biol. Evol.">
        <title>The genome of the myxosporean Thelohanellus kitauei shows adaptations to nutrient acquisition within its fish host.</title>
        <authorList>
            <person name="Yang Y."/>
            <person name="Xiong J."/>
            <person name="Zhou Z."/>
            <person name="Huo F."/>
            <person name="Miao W."/>
            <person name="Ran C."/>
            <person name="Liu Y."/>
            <person name="Zhang J."/>
            <person name="Feng J."/>
            <person name="Wang M."/>
            <person name="Wang M."/>
            <person name="Wang L."/>
            <person name="Yao B."/>
        </authorList>
    </citation>
    <scope>NUCLEOTIDE SEQUENCE [LARGE SCALE GENOMIC DNA]</scope>
    <source>
        <strain evidence="1">Wuqing</strain>
    </source>
</reference>
<name>A0A0C2N5Q1_THEKT</name>
<evidence type="ECO:0000313" key="2">
    <source>
        <dbReference type="Proteomes" id="UP000031668"/>
    </source>
</evidence>
<evidence type="ECO:0000313" key="1">
    <source>
        <dbReference type="EMBL" id="KII71615.1"/>
    </source>
</evidence>
<gene>
    <name evidence="1" type="ORF">RF11_11727</name>
</gene>
<dbReference type="EMBL" id="JWZT01001702">
    <property type="protein sequence ID" value="KII71615.1"/>
    <property type="molecule type" value="Genomic_DNA"/>
</dbReference>
<organism evidence="1 2">
    <name type="scientific">Thelohanellus kitauei</name>
    <name type="common">Myxosporean</name>
    <dbReference type="NCBI Taxonomy" id="669202"/>
    <lineage>
        <taxon>Eukaryota</taxon>
        <taxon>Metazoa</taxon>
        <taxon>Cnidaria</taxon>
        <taxon>Myxozoa</taxon>
        <taxon>Myxosporea</taxon>
        <taxon>Bivalvulida</taxon>
        <taxon>Platysporina</taxon>
        <taxon>Myxobolidae</taxon>
        <taxon>Thelohanellus</taxon>
    </lineage>
</organism>
<proteinExistence type="predicted"/>
<sequence>MDDINLVIIPRYRQSIQGSLTYRRYAKNFDEFIRQLSLSSFVNKESAMASTSIKTIVELCNNFARVWTSNDESTKMERLKEIYKQAIERIELLRHQMLSISNVLKDEYFNCLARRI</sequence>
<accession>A0A0C2N5Q1</accession>
<protein>
    <submittedName>
        <fullName evidence="1">Uncharacterized protein</fullName>
    </submittedName>
</protein>
<dbReference type="AlphaFoldDB" id="A0A0C2N5Q1"/>